<evidence type="ECO:0000256" key="3">
    <source>
        <dbReference type="ARBA" id="ARBA00023002"/>
    </source>
</evidence>
<evidence type="ECO:0000256" key="2">
    <source>
        <dbReference type="ARBA" id="ARBA00005995"/>
    </source>
</evidence>
<dbReference type="PRINTS" id="PR00757">
    <property type="entry name" value="AMINEOXDASEF"/>
</dbReference>
<dbReference type="InterPro" id="IPR036188">
    <property type="entry name" value="FAD/NAD-bd_sf"/>
</dbReference>
<reference evidence="6" key="1">
    <citation type="journal article" date="2019" name="Int. J. Syst. Evol. Microbiol.">
        <title>The Global Catalogue of Microorganisms (GCM) 10K type strain sequencing project: providing services to taxonomists for standard genome sequencing and annotation.</title>
        <authorList>
            <consortium name="The Broad Institute Genomics Platform"/>
            <consortium name="The Broad Institute Genome Sequencing Center for Infectious Disease"/>
            <person name="Wu L."/>
            <person name="Ma J."/>
        </authorList>
    </citation>
    <scope>NUCLEOTIDE SEQUENCE [LARGE SCALE GENOMIC DNA]</scope>
    <source>
        <strain evidence="6">CCUG 60214</strain>
    </source>
</reference>
<dbReference type="SUPFAM" id="SSF51905">
    <property type="entry name" value="FAD/NAD(P)-binding domain"/>
    <property type="match status" value="1"/>
</dbReference>
<accession>A0ABW3QI53</accession>
<dbReference type="PANTHER" id="PTHR43563">
    <property type="entry name" value="AMINE OXIDASE"/>
    <property type="match status" value="1"/>
</dbReference>
<dbReference type="EMBL" id="JBHTLK010000009">
    <property type="protein sequence ID" value="MFD1146216.1"/>
    <property type="molecule type" value="Genomic_DNA"/>
</dbReference>
<keyword evidence="3" id="KW-0560">Oxidoreductase</keyword>
<evidence type="ECO:0000313" key="6">
    <source>
        <dbReference type="Proteomes" id="UP001597168"/>
    </source>
</evidence>
<comment type="caution">
    <text evidence="5">The sequence shown here is derived from an EMBL/GenBank/DDBJ whole genome shotgun (WGS) entry which is preliminary data.</text>
</comment>
<dbReference type="PANTHER" id="PTHR43563:SF1">
    <property type="entry name" value="AMINE OXIDASE [FLAVIN-CONTAINING] B"/>
    <property type="match status" value="1"/>
</dbReference>
<feature type="domain" description="Amine oxidase" evidence="4">
    <location>
        <begin position="15"/>
        <end position="429"/>
    </location>
</feature>
<dbReference type="InterPro" id="IPR002937">
    <property type="entry name" value="Amino_oxidase"/>
</dbReference>
<dbReference type="Gene3D" id="3.50.50.60">
    <property type="entry name" value="FAD/NAD(P)-binding domain"/>
    <property type="match status" value="1"/>
</dbReference>
<dbReference type="InterPro" id="IPR050703">
    <property type="entry name" value="Flavin_MAO"/>
</dbReference>
<evidence type="ECO:0000313" key="5">
    <source>
        <dbReference type="EMBL" id="MFD1146216.1"/>
    </source>
</evidence>
<keyword evidence="6" id="KW-1185">Reference proteome</keyword>
<protein>
    <submittedName>
        <fullName evidence="5">Flavin monoamine oxidase family protein</fullName>
    </submittedName>
</protein>
<sequence>MTTAHYDAIVIGAGFAGITAARELGSQGKRTLVLEAKDRLGGRAYTETLAGHHVELGGAWVHWTQPHVWTEITRYGLGIVPDEKALFANFPGADGQMKTYPGEEVLTRQQELLERLFTGWEEYFERPHDPWFRPEKLAEVDKLSLRDRILELELSPEDENLLWGWASGESGGRSARGALTMPGHWWAMGGLQLIGFDAIFNLRLEVGMQKLVELMAADVRNSELRLDTAVKAVHDDGAAVTVTTASGEVFTASTAVVTVPVNVWKSIEFSPALPEPYTRASTETIGVPNAVKLALHIRGDFEGAFYAQGEEGAAFIGLFPHRVLPDGTQLVVGFCVEDWVDVNDPKQVEEAVRHLEPRAEVLDYKFHDWGRDEFSEGGWAYRQPGQLTTMREIQRPQGRLAFASGDMANGWSGCVDGAIESGIVAARHIAGLLDRH</sequence>
<comment type="similarity">
    <text evidence="2">Belongs to the flavin monoamine oxidase family.</text>
</comment>
<dbReference type="Pfam" id="PF01593">
    <property type="entry name" value="Amino_oxidase"/>
    <property type="match status" value="1"/>
</dbReference>
<comment type="cofactor">
    <cofactor evidence="1">
        <name>FAD</name>
        <dbReference type="ChEBI" id="CHEBI:57692"/>
    </cofactor>
</comment>
<dbReference type="Proteomes" id="UP001597168">
    <property type="component" value="Unassembled WGS sequence"/>
</dbReference>
<evidence type="ECO:0000256" key="1">
    <source>
        <dbReference type="ARBA" id="ARBA00001974"/>
    </source>
</evidence>
<organism evidence="5 6">
    <name type="scientific">Saccharothrix hoggarensis</name>
    <dbReference type="NCBI Taxonomy" id="913853"/>
    <lineage>
        <taxon>Bacteria</taxon>
        <taxon>Bacillati</taxon>
        <taxon>Actinomycetota</taxon>
        <taxon>Actinomycetes</taxon>
        <taxon>Pseudonocardiales</taxon>
        <taxon>Pseudonocardiaceae</taxon>
        <taxon>Saccharothrix</taxon>
    </lineage>
</organism>
<proteinExistence type="inferred from homology"/>
<evidence type="ECO:0000259" key="4">
    <source>
        <dbReference type="Pfam" id="PF01593"/>
    </source>
</evidence>
<dbReference type="RefSeq" id="WP_380719725.1">
    <property type="nucleotide sequence ID" value="NZ_JBHTLK010000009.1"/>
</dbReference>
<name>A0ABW3QI53_9PSEU</name>
<gene>
    <name evidence="5" type="ORF">ACFQ3T_03680</name>
</gene>
<dbReference type="InterPro" id="IPR001613">
    <property type="entry name" value="Flavin_amine_oxidase"/>
</dbReference>